<dbReference type="CDD" id="cd00413">
    <property type="entry name" value="Glyco_hydrolase_16"/>
    <property type="match status" value="1"/>
</dbReference>
<proteinExistence type="inferred from homology"/>
<feature type="chain" id="PRO_5021768262" evidence="2">
    <location>
        <begin position="22"/>
        <end position="327"/>
    </location>
</feature>
<dbReference type="InterPro" id="IPR013320">
    <property type="entry name" value="ConA-like_dom_sf"/>
</dbReference>
<dbReference type="RefSeq" id="WP_144333263.1">
    <property type="nucleotide sequence ID" value="NZ_VLPL01000005.1"/>
</dbReference>
<dbReference type="Gene3D" id="2.60.120.200">
    <property type="match status" value="1"/>
</dbReference>
<accession>A0A556MR90</accession>
<evidence type="ECO:0000259" key="3">
    <source>
        <dbReference type="PROSITE" id="PS51762"/>
    </source>
</evidence>
<protein>
    <submittedName>
        <fullName evidence="4">Glycoside hydrolase family 16 protein</fullName>
    </submittedName>
</protein>
<dbReference type="Pfam" id="PF00722">
    <property type="entry name" value="Glyco_hydro_16"/>
    <property type="match status" value="1"/>
</dbReference>
<keyword evidence="5" id="KW-1185">Reference proteome</keyword>
<organism evidence="4 5">
    <name type="scientific">Fluviicola chungangensis</name>
    <dbReference type="NCBI Taxonomy" id="2597671"/>
    <lineage>
        <taxon>Bacteria</taxon>
        <taxon>Pseudomonadati</taxon>
        <taxon>Bacteroidota</taxon>
        <taxon>Flavobacteriia</taxon>
        <taxon>Flavobacteriales</taxon>
        <taxon>Crocinitomicaceae</taxon>
        <taxon>Fluviicola</taxon>
    </lineage>
</organism>
<feature type="domain" description="GH16" evidence="3">
    <location>
        <begin position="26"/>
        <end position="259"/>
    </location>
</feature>
<comment type="caution">
    <text evidence="4">The sequence shown here is derived from an EMBL/GenBank/DDBJ whole genome shotgun (WGS) entry which is preliminary data.</text>
</comment>
<evidence type="ECO:0000313" key="4">
    <source>
        <dbReference type="EMBL" id="TSJ42308.1"/>
    </source>
</evidence>
<dbReference type="GO" id="GO:0005975">
    <property type="term" value="P:carbohydrate metabolic process"/>
    <property type="evidence" value="ECO:0007669"/>
    <property type="project" value="InterPro"/>
</dbReference>
<dbReference type="OrthoDB" id="9809583at2"/>
<evidence type="ECO:0000313" key="5">
    <source>
        <dbReference type="Proteomes" id="UP000316008"/>
    </source>
</evidence>
<evidence type="ECO:0000256" key="1">
    <source>
        <dbReference type="ARBA" id="ARBA00006865"/>
    </source>
</evidence>
<dbReference type="EMBL" id="VLPL01000005">
    <property type="protein sequence ID" value="TSJ42308.1"/>
    <property type="molecule type" value="Genomic_DNA"/>
</dbReference>
<feature type="signal peptide" evidence="2">
    <location>
        <begin position="1"/>
        <end position="21"/>
    </location>
</feature>
<dbReference type="InterPro" id="IPR050546">
    <property type="entry name" value="Glycosyl_Hydrlase_16"/>
</dbReference>
<dbReference type="PROSITE" id="PS51762">
    <property type="entry name" value="GH16_2"/>
    <property type="match status" value="1"/>
</dbReference>
<dbReference type="GO" id="GO:0004553">
    <property type="term" value="F:hydrolase activity, hydrolyzing O-glycosyl compounds"/>
    <property type="evidence" value="ECO:0007669"/>
    <property type="project" value="InterPro"/>
</dbReference>
<dbReference type="SUPFAM" id="SSF49899">
    <property type="entry name" value="Concanavalin A-like lectins/glucanases"/>
    <property type="match status" value="1"/>
</dbReference>
<sequence length="327" mass="36875">MSLRIHLFHIFAFFLHSSLCAQIPTNDLNWNSTPYFIDNFNSLDLSIWQTNFGWGNYSSGDDCIYLDSQVSANSGFLNFKALNYTDPAYPLVAYKSGVISSLSTFKYGYFEIRTQLDSYGDKYMPAFWVWNSNNCNCPGTCSGGWVDEIDFFEVFCDFQQLTSNFHIKDGSCTEITGFLNSFSQASLATNFHTYGYEWTPNKVIFYLDGVAYREVYDPLVPDHALKLLVQLGMRQGYSTVTIPGFMRTDYVKVYDLKMDCSTDEVITNLNSGTYNNYSVKKTITVNGTSTVYSANNVTLRAQDGITINGDLIVESGAQLLLLPTGCY</sequence>
<dbReference type="InterPro" id="IPR000757">
    <property type="entry name" value="Beta-glucanase-like"/>
</dbReference>
<comment type="similarity">
    <text evidence="1">Belongs to the glycosyl hydrolase 16 family.</text>
</comment>
<keyword evidence="2" id="KW-0732">Signal</keyword>
<name>A0A556MR90_9FLAO</name>
<keyword evidence="4" id="KW-0378">Hydrolase</keyword>
<dbReference type="Proteomes" id="UP000316008">
    <property type="component" value="Unassembled WGS sequence"/>
</dbReference>
<dbReference type="PANTHER" id="PTHR10963:SF55">
    <property type="entry name" value="GLYCOSIDE HYDROLASE FAMILY 16 PROTEIN"/>
    <property type="match status" value="1"/>
</dbReference>
<gene>
    <name evidence="4" type="ORF">FO442_11105</name>
</gene>
<reference evidence="4 5" key="1">
    <citation type="submission" date="2019-07" db="EMBL/GenBank/DDBJ databases">
        <authorList>
            <person name="Huq M.A."/>
        </authorList>
    </citation>
    <scope>NUCLEOTIDE SEQUENCE [LARGE SCALE GENOMIC DNA]</scope>
    <source>
        <strain evidence="4 5">MAH-3</strain>
    </source>
</reference>
<dbReference type="AlphaFoldDB" id="A0A556MR90"/>
<dbReference type="PANTHER" id="PTHR10963">
    <property type="entry name" value="GLYCOSYL HYDROLASE-RELATED"/>
    <property type="match status" value="1"/>
</dbReference>
<evidence type="ECO:0000256" key="2">
    <source>
        <dbReference type="SAM" id="SignalP"/>
    </source>
</evidence>